<feature type="domain" description="Activator of Hsp90 ATPase homologue 1/2-like C-terminal" evidence="2">
    <location>
        <begin position="14"/>
        <end position="120"/>
    </location>
</feature>
<dbReference type="SUPFAM" id="SSF55961">
    <property type="entry name" value="Bet v1-like"/>
    <property type="match status" value="1"/>
</dbReference>
<dbReference type="InterPro" id="IPR013538">
    <property type="entry name" value="ASHA1/2-like_C"/>
</dbReference>
<proteinExistence type="inferred from homology"/>
<keyword evidence="4" id="KW-1185">Reference proteome</keyword>
<dbReference type="RefSeq" id="WP_341366496.1">
    <property type="nucleotide sequence ID" value="NZ_CP150951.2"/>
</dbReference>
<evidence type="ECO:0000313" key="4">
    <source>
        <dbReference type="Proteomes" id="UP001440612"/>
    </source>
</evidence>
<sequence length="149" mass="15956">MKNPIEKTLIVPLTASEAFELFTENMDTWWPKDPFSVTGDTSKVSFANHKGGDIVETGADGSINVWGTLLAYDPGKYLAFSWHPGRDADEATMVTVTFTQTEAGTRCDLTHGGFEILGDTADAVSSSYLSGWDLVLGCFAKAGLTPAIA</sequence>
<dbReference type="CDD" id="cd08891">
    <property type="entry name" value="SRPBCC_CalC"/>
    <property type="match status" value="1"/>
</dbReference>
<dbReference type="Pfam" id="PF08327">
    <property type="entry name" value="AHSA1"/>
    <property type="match status" value="1"/>
</dbReference>
<organism evidence="3 4">
    <name type="scientific">Yoonia phaeophyticola</name>
    <dbReference type="NCBI Taxonomy" id="3137369"/>
    <lineage>
        <taxon>Bacteria</taxon>
        <taxon>Pseudomonadati</taxon>
        <taxon>Pseudomonadota</taxon>
        <taxon>Alphaproteobacteria</taxon>
        <taxon>Rhodobacterales</taxon>
        <taxon>Paracoccaceae</taxon>
        <taxon>Yoonia</taxon>
    </lineage>
</organism>
<dbReference type="Proteomes" id="UP001440612">
    <property type="component" value="Chromosome"/>
</dbReference>
<comment type="similarity">
    <text evidence="1">Belongs to the AHA1 family.</text>
</comment>
<protein>
    <submittedName>
        <fullName evidence="3">SRPBCC family protein</fullName>
    </submittedName>
</protein>
<reference evidence="4" key="1">
    <citation type="submission" date="2024-04" db="EMBL/GenBank/DDBJ databases">
        <title>Phylogenomic analyses of a clade within the roseobacter group suggest taxonomic reassignments of species of the genera Aestuariivita, Citreicella, Loktanella, Nautella, Pelagibaca, Ruegeria, Thalassobius, Thiobacimonas and Tropicibacter, and the proposal o.</title>
        <authorList>
            <person name="Jeon C.O."/>
        </authorList>
    </citation>
    <scope>NUCLEOTIDE SEQUENCE [LARGE SCALE GENOMIC DNA]</scope>
    <source>
        <strain evidence="4">BS5-3</strain>
    </source>
</reference>
<name>A0ABZ2V381_9RHOB</name>
<gene>
    <name evidence="3" type="ORF">AABB29_16170</name>
</gene>
<accession>A0ABZ2V381</accession>
<dbReference type="EMBL" id="CP150951">
    <property type="protein sequence ID" value="WZC48380.1"/>
    <property type="molecule type" value="Genomic_DNA"/>
</dbReference>
<evidence type="ECO:0000313" key="3">
    <source>
        <dbReference type="EMBL" id="WZC48380.1"/>
    </source>
</evidence>
<evidence type="ECO:0000256" key="1">
    <source>
        <dbReference type="ARBA" id="ARBA00006817"/>
    </source>
</evidence>
<evidence type="ECO:0000259" key="2">
    <source>
        <dbReference type="Pfam" id="PF08327"/>
    </source>
</evidence>
<dbReference type="Gene3D" id="3.30.530.20">
    <property type="match status" value="1"/>
</dbReference>
<dbReference type="InterPro" id="IPR023393">
    <property type="entry name" value="START-like_dom_sf"/>
</dbReference>